<name>A0ABW6A2U2_9BACT</name>
<proteinExistence type="predicted"/>
<accession>A0ABW6A2U2</accession>
<keyword evidence="2" id="KW-1185">Reference proteome</keyword>
<evidence type="ECO:0000313" key="1">
    <source>
        <dbReference type="EMBL" id="MFD2918916.1"/>
    </source>
</evidence>
<evidence type="ECO:0000313" key="2">
    <source>
        <dbReference type="Proteomes" id="UP001597511"/>
    </source>
</evidence>
<protein>
    <submittedName>
        <fullName evidence="1">Uncharacterized protein</fullName>
    </submittedName>
</protein>
<comment type="caution">
    <text evidence="1">The sequence shown here is derived from an EMBL/GenBank/DDBJ whole genome shotgun (WGS) entry which is preliminary data.</text>
</comment>
<dbReference type="EMBL" id="JBHUOZ010000001">
    <property type="protein sequence ID" value="MFD2918916.1"/>
    <property type="molecule type" value="Genomic_DNA"/>
</dbReference>
<sequence>MQRKIWFITSLLFLVLLSCKKKKEDTEINGDINKFDGRYSITGTITDKTEPRISAPAAKEYHLKTISNTEIEMFAPELGISGHLILHGGSLSYYSKFSVIVKFDPATNKAVSVRNGYGQPSENGRSAVLDPSGINTWDPATKTIRIKYWMDEAGVTGHKTAFDETWIYIGAR</sequence>
<dbReference type="PROSITE" id="PS51257">
    <property type="entry name" value="PROKAR_LIPOPROTEIN"/>
    <property type="match status" value="1"/>
</dbReference>
<organism evidence="1 2">
    <name type="scientific">Terrimonas rubra</name>
    <dbReference type="NCBI Taxonomy" id="1035890"/>
    <lineage>
        <taxon>Bacteria</taxon>
        <taxon>Pseudomonadati</taxon>
        <taxon>Bacteroidota</taxon>
        <taxon>Chitinophagia</taxon>
        <taxon>Chitinophagales</taxon>
        <taxon>Chitinophagaceae</taxon>
        <taxon>Terrimonas</taxon>
    </lineage>
</organism>
<dbReference type="Proteomes" id="UP001597511">
    <property type="component" value="Unassembled WGS sequence"/>
</dbReference>
<dbReference type="RefSeq" id="WP_386095562.1">
    <property type="nucleotide sequence ID" value="NZ_JBHUOZ010000001.1"/>
</dbReference>
<gene>
    <name evidence="1" type="ORF">ACFS6H_04280</name>
</gene>
<reference evidence="2" key="1">
    <citation type="journal article" date="2019" name="Int. J. Syst. Evol. Microbiol.">
        <title>The Global Catalogue of Microorganisms (GCM) 10K type strain sequencing project: providing services to taxonomists for standard genome sequencing and annotation.</title>
        <authorList>
            <consortium name="The Broad Institute Genomics Platform"/>
            <consortium name="The Broad Institute Genome Sequencing Center for Infectious Disease"/>
            <person name="Wu L."/>
            <person name="Ma J."/>
        </authorList>
    </citation>
    <scope>NUCLEOTIDE SEQUENCE [LARGE SCALE GENOMIC DNA]</scope>
    <source>
        <strain evidence="2">KCTC 23299</strain>
    </source>
</reference>